<proteinExistence type="predicted"/>
<dbReference type="InterPro" id="IPR001926">
    <property type="entry name" value="TrpB-like_PALP"/>
</dbReference>
<dbReference type="InterPro" id="IPR050214">
    <property type="entry name" value="Cys_Synth/Cystath_Beta-Synth"/>
</dbReference>
<dbReference type="Gene3D" id="3.40.50.1100">
    <property type="match status" value="2"/>
</dbReference>
<reference evidence="4 5" key="1">
    <citation type="submission" date="2016-10" db="EMBL/GenBank/DDBJ databases">
        <authorList>
            <person name="de Groot N.N."/>
        </authorList>
    </citation>
    <scope>NUCLEOTIDE SEQUENCE [LARGE SCALE GENOMIC DNA]</scope>
    <source>
        <strain evidence="4 5">DSM 44637</strain>
    </source>
</reference>
<dbReference type="SUPFAM" id="SSF53686">
    <property type="entry name" value="Tryptophan synthase beta subunit-like PLP-dependent enzymes"/>
    <property type="match status" value="1"/>
</dbReference>
<evidence type="ECO:0000256" key="2">
    <source>
        <dbReference type="ARBA" id="ARBA00022898"/>
    </source>
</evidence>
<feature type="domain" description="Tryptophan synthase beta chain-like PALP" evidence="3">
    <location>
        <begin position="43"/>
        <end position="327"/>
    </location>
</feature>
<comment type="cofactor">
    <cofactor evidence="1">
        <name>pyridoxal 5'-phosphate</name>
        <dbReference type="ChEBI" id="CHEBI:597326"/>
    </cofactor>
</comment>
<dbReference type="Proteomes" id="UP000199137">
    <property type="component" value="Unassembled WGS sequence"/>
</dbReference>
<dbReference type="AlphaFoldDB" id="A0A1I5IMW6"/>
<dbReference type="STRING" id="112413.SAMN05421854_102562"/>
<dbReference type="Pfam" id="PF00291">
    <property type="entry name" value="PALP"/>
    <property type="match status" value="1"/>
</dbReference>
<dbReference type="RefSeq" id="WP_093573113.1">
    <property type="nucleotide sequence ID" value="NZ_FOWC01000002.1"/>
</dbReference>
<organism evidence="4 5">
    <name type="scientific">Amycolatopsis rubida</name>
    <dbReference type="NCBI Taxonomy" id="112413"/>
    <lineage>
        <taxon>Bacteria</taxon>
        <taxon>Bacillati</taxon>
        <taxon>Actinomycetota</taxon>
        <taxon>Actinomycetes</taxon>
        <taxon>Pseudonocardiales</taxon>
        <taxon>Pseudonocardiaceae</taxon>
        <taxon>Amycolatopsis</taxon>
    </lineage>
</organism>
<accession>A0A1I5IMW6</accession>
<name>A0A1I5IMW6_9PSEU</name>
<evidence type="ECO:0000256" key="1">
    <source>
        <dbReference type="ARBA" id="ARBA00001933"/>
    </source>
</evidence>
<dbReference type="EMBL" id="FOWC01000002">
    <property type="protein sequence ID" value="SFO61803.1"/>
    <property type="molecule type" value="Genomic_DNA"/>
</dbReference>
<dbReference type="PANTHER" id="PTHR10314">
    <property type="entry name" value="CYSTATHIONINE BETA-SYNTHASE"/>
    <property type="match status" value="1"/>
</dbReference>
<protein>
    <submittedName>
        <fullName evidence="4">Cysteine synthase A</fullName>
    </submittedName>
</protein>
<dbReference type="InterPro" id="IPR036052">
    <property type="entry name" value="TrpB-like_PALP_sf"/>
</dbReference>
<evidence type="ECO:0000313" key="5">
    <source>
        <dbReference type="Proteomes" id="UP000199137"/>
    </source>
</evidence>
<evidence type="ECO:0000259" key="3">
    <source>
        <dbReference type="Pfam" id="PF00291"/>
    </source>
</evidence>
<dbReference type="OrthoDB" id="5176350at2"/>
<keyword evidence="2" id="KW-0663">Pyridoxal phosphate</keyword>
<dbReference type="GO" id="GO:1901605">
    <property type="term" value="P:alpha-amino acid metabolic process"/>
    <property type="evidence" value="ECO:0007669"/>
    <property type="project" value="UniProtKB-ARBA"/>
</dbReference>
<sequence>MTNAYQDVIDLTIGEPLDEMFDERLTLERFPALKEFRDRLGHSRLVEVPGPDGGAKIFAKYEFENPFGSVKDRTAYSLLCGAVNANADRLDDLRIVAGSGGNMARALAQLGKLAGIPVKVVLPSSMAESVVEEIRGTGATVEFSRGSEFVLGFLKLSKEIADADPRWTMVAQHRDLHNFGVNQFLTGQEIITQLAGRRPSAWVAAVGSGATLGGVARALRTEYGDLDVVAVTPAELPFGTASPPNETAKFPGAGGLGYGMRQRFVSDLIPGVQHQTVSYPEVLRSMRDFRDATGTAIGGSAAANWLTARRLAATRTPDDTVVTLFADSGTAEDWKNASRL</sequence>
<evidence type="ECO:0000313" key="4">
    <source>
        <dbReference type="EMBL" id="SFO61803.1"/>
    </source>
</evidence>
<gene>
    <name evidence="4" type="ORF">SAMN05421854_102562</name>
</gene>